<comment type="catalytic activity">
    <reaction evidence="6">
        <text>tRNA(Tyr) + L-tyrosine + ATP = L-tyrosyl-tRNA(Tyr) + AMP + diphosphate + H(+)</text>
        <dbReference type="Rhea" id="RHEA:10220"/>
        <dbReference type="Rhea" id="RHEA-COMP:9706"/>
        <dbReference type="Rhea" id="RHEA-COMP:9707"/>
        <dbReference type="ChEBI" id="CHEBI:15378"/>
        <dbReference type="ChEBI" id="CHEBI:30616"/>
        <dbReference type="ChEBI" id="CHEBI:33019"/>
        <dbReference type="ChEBI" id="CHEBI:58315"/>
        <dbReference type="ChEBI" id="CHEBI:78442"/>
        <dbReference type="ChEBI" id="CHEBI:78536"/>
        <dbReference type="ChEBI" id="CHEBI:456215"/>
        <dbReference type="EC" id="6.1.1.1"/>
    </reaction>
</comment>
<evidence type="ECO:0008006" key="9">
    <source>
        <dbReference type="Google" id="ProtNLM"/>
    </source>
</evidence>
<dbReference type="InterPro" id="IPR002305">
    <property type="entry name" value="aa-tRNA-synth_Ic"/>
</dbReference>
<sequence>MFQDIFPDNAANVVTDVMNASRQTVYAGFDPTADSLHVGNLLVLINLLHWQRGGHQTIALIGGATAKIGDPSGRSTEREELSKHFVDDNIHASIKI</sequence>
<dbReference type="GO" id="GO:0006418">
    <property type="term" value="P:tRNA aminoacylation for protein translation"/>
    <property type="evidence" value="ECO:0007669"/>
    <property type="project" value="InterPro"/>
</dbReference>
<evidence type="ECO:0000256" key="5">
    <source>
        <dbReference type="ARBA" id="ARBA00023146"/>
    </source>
</evidence>
<protein>
    <recommendedName>
        <fullName evidence="9">Tyrosine--tRNA ligase</fullName>
    </recommendedName>
</protein>
<dbReference type="AlphaFoldDB" id="A0AAV8Z102"/>
<dbReference type="PANTHER" id="PTHR11766:SF0">
    <property type="entry name" value="TYROSINE--TRNA LIGASE, MITOCHONDRIAL"/>
    <property type="match status" value="1"/>
</dbReference>
<evidence type="ECO:0000313" key="7">
    <source>
        <dbReference type="EMBL" id="KAJ8956733.1"/>
    </source>
</evidence>
<dbReference type="PROSITE" id="PS00178">
    <property type="entry name" value="AA_TRNA_LIGASE_I"/>
    <property type="match status" value="1"/>
</dbReference>
<dbReference type="Proteomes" id="UP001162162">
    <property type="component" value="Unassembled WGS sequence"/>
</dbReference>
<reference evidence="7" key="1">
    <citation type="journal article" date="2023" name="Insect Mol. Biol.">
        <title>Genome sequencing provides insights into the evolution of gene families encoding plant cell wall-degrading enzymes in longhorned beetles.</title>
        <authorList>
            <person name="Shin N.R."/>
            <person name="Okamura Y."/>
            <person name="Kirsch R."/>
            <person name="Pauchet Y."/>
        </authorList>
    </citation>
    <scope>NUCLEOTIDE SEQUENCE</scope>
    <source>
        <strain evidence="7">AMC_N1</strain>
    </source>
</reference>
<keyword evidence="3" id="KW-0067">ATP-binding</keyword>
<dbReference type="GO" id="GO:0005524">
    <property type="term" value="F:ATP binding"/>
    <property type="evidence" value="ECO:0007669"/>
    <property type="project" value="UniProtKB-KW"/>
</dbReference>
<keyword evidence="1" id="KW-0436">Ligase</keyword>
<evidence type="ECO:0000256" key="4">
    <source>
        <dbReference type="ARBA" id="ARBA00022917"/>
    </source>
</evidence>
<dbReference type="GO" id="GO:0005829">
    <property type="term" value="C:cytosol"/>
    <property type="evidence" value="ECO:0007669"/>
    <property type="project" value="TreeGrafter"/>
</dbReference>
<keyword evidence="4" id="KW-0648">Protein biosynthesis</keyword>
<organism evidence="7 8">
    <name type="scientific">Aromia moschata</name>
    <dbReference type="NCBI Taxonomy" id="1265417"/>
    <lineage>
        <taxon>Eukaryota</taxon>
        <taxon>Metazoa</taxon>
        <taxon>Ecdysozoa</taxon>
        <taxon>Arthropoda</taxon>
        <taxon>Hexapoda</taxon>
        <taxon>Insecta</taxon>
        <taxon>Pterygota</taxon>
        <taxon>Neoptera</taxon>
        <taxon>Endopterygota</taxon>
        <taxon>Coleoptera</taxon>
        <taxon>Polyphaga</taxon>
        <taxon>Cucujiformia</taxon>
        <taxon>Chrysomeloidea</taxon>
        <taxon>Cerambycidae</taxon>
        <taxon>Cerambycinae</taxon>
        <taxon>Callichromatini</taxon>
        <taxon>Aromia</taxon>
    </lineage>
</organism>
<dbReference type="GO" id="GO:0005739">
    <property type="term" value="C:mitochondrion"/>
    <property type="evidence" value="ECO:0007669"/>
    <property type="project" value="TreeGrafter"/>
</dbReference>
<keyword evidence="2" id="KW-0547">Nucleotide-binding</keyword>
<dbReference type="InterPro" id="IPR024088">
    <property type="entry name" value="Tyr-tRNA-ligase_bac-type"/>
</dbReference>
<evidence type="ECO:0000256" key="3">
    <source>
        <dbReference type="ARBA" id="ARBA00022840"/>
    </source>
</evidence>
<dbReference type="InterPro" id="IPR014729">
    <property type="entry name" value="Rossmann-like_a/b/a_fold"/>
</dbReference>
<name>A0AAV8Z102_9CUCU</name>
<dbReference type="GO" id="GO:0004831">
    <property type="term" value="F:tyrosine-tRNA ligase activity"/>
    <property type="evidence" value="ECO:0007669"/>
    <property type="project" value="UniProtKB-EC"/>
</dbReference>
<dbReference type="Gene3D" id="3.40.50.620">
    <property type="entry name" value="HUPs"/>
    <property type="match status" value="1"/>
</dbReference>
<dbReference type="PANTHER" id="PTHR11766">
    <property type="entry name" value="TYROSYL-TRNA SYNTHETASE"/>
    <property type="match status" value="1"/>
</dbReference>
<keyword evidence="5" id="KW-0030">Aminoacyl-tRNA synthetase</keyword>
<evidence type="ECO:0000256" key="2">
    <source>
        <dbReference type="ARBA" id="ARBA00022741"/>
    </source>
</evidence>
<evidence type="ECO:0000313" key="8">
    <source>
        <dbReference type="Proteomes" id="UP001162162"/>
    </source>
</evidence>
<accession>A0AAV8Z102</accession>
<keyword evidence="8" id="KW-1185">Reference proteome</keyword>
<gene>
    <name evidence="7" type="ORF">NQ318_014089</name>
</gene>
<proteinExistence type="predicted"/>
<dbReference type="SUPFAM" id="SSF52374">
    <property type="entry name" value="Nucleotidylyl transferase"/>
    <property type="match status" value="1"/>
</dbReference>
<comment type="caution">
    <text evidence="7">The sequence shown here is derived from an EMBL/GenBank/DDBJ whole genome shotgun (WGS) entry which is preliminary data.</text>
</comment>
<dbReference type="InterPro" id="IPR001412">
    <property type="entry name" value="aa-tRNA-synth_I_CS"/>
</dbReference>
<dbReference type="EMBL" id="JAPWTK010000028">
    <property type="protein sequence ID" value="KAJ8956733.1"/>
    <property type="molecule type" value="Genomic_DNA"/>
</dbReference>
<evidence type="ECO:0000256" key="6">
    <source>
        <dbReference type="ARBA" id="ARBA00048248"/>
    </source>
</evidence>
<evidence type="ECO:0000256" key="1">
    <source>
        <dbReference type="ARBA" id="ARBA00022598"/>
    </source>
</evidence>
<dbReference type="Pfam" id="PF00579">
    <property type="entry name" value="tRNA-synt_1b"/>
    <property type="match status" value="1"/>
</dbReference>